<dbReference type="AlphaFoldDB" id="A0A4V0P1U9"/>
<protein>
    <recommendedName>
        <fullName evidence="1">DUF302 domain-containing protein</fullName>
    </recommendedName>
</protein>
<dbReference type="Proteomes" id="UP000509448">
    <property type="component" value="Chromosome"/>
</dbReference>
<feature type="domain" description="DUF302" evidence="1">
    <location>
        <begin position="41"/>
        <end position="99"/>
    </location>
</feature>
<dbReference type="Gene3D" id="3.30.310.70">
    <property type="entry name" value="TT1751-like domain"/>
    <property type="match status" value="1"/>
</dbReference>
<dbReference type="Pfam" id="PF03625">
    <property type="entry name" value="DUF302"/>
    <property type="match status" value="1"/>
</dbReference>
<dbReference type="InterPro" id="IPR005180">
    <property type="entry name" value="DUF302"/>
</dbReference>
<dbReference type="SUPFAM" id="SSF103247">
    <property type="entry name" value="TT1751-like"/>
    <property type="match status" value="1"/>
</dbReference>
<sequence length="135" mass="14662">MLRTWGSYVEYRKLGRKSFQEVCEEVMPVAEKNGLGVVGGLDMSGTLRSKGFAFPDMRIFLLCNAAYANIFLSAAPEMVSILPCHLSITARDGGVEIAASLLSYLTRDMKLENDVKAVVEAADAKLKAVVDQLAS</sequence>
<organism evidence="2 3">
    <name type="scientific">Conexivisphaera calida</name>
    <dbReference type="NCBI Taxonomy" id="1874277"/>
    <lineage>
        <taxon>Archaea</taxon>
        <taxon>Nitrososphaerota</taxon>
        <taxon>Conexivisphaeria</taxon>
        <taxon>Conexivisphaerales</taxon>
        <taxon>Conexivisphaeraceae</taxon>
        <taxon>Conexivisphaera</taxon>
    </lineage>
</organism>
<evidence type="ECO:0000313" key="3">
    <source>
        <dbReference type="Proteomes" id="UP000509448"/>
    </source>
</evidence>
<dbReference type="KEGG" id="ccai:NAS2_1604"/>
<reference evidence="2 3" key="1">
    <citation type="journal article" date="2019" name="ISME J.">
        <title>Isolation and characterization of a thermophilic sulfur- and iron-reducing thaumarchaeote from a terrestrial acidic hot spring.</title>
        <authorList>
            <person name="Kato S."/>
            <person name="Itoh T."/>
            <person name="Yuki M."/>
            <person name="Nagamori M."/>
            <person name="Ohnishi M."/>
            <person name="Uematsu K."/>
            <person name="Suzuki K."/>
            <person name="Takashina T."/>
            <person name="Ohkuma M."/>
        </authorList>
    </citation>
    <scope>NUCLEOTIDE SEQUENCE [LARGE SCALE GENOMIC DNA]</scope>
    <source>
        <strain evidence="2 3">NAS-02</strain>
    </source>
</reference>
<name>A0A4V0P1U9_9ARCH</name>
<dbReference type="InterPro" id="IPR035923">
    <property type="entry name" value="TT1751-like_sf"/>
</dbReference>
<evidence type="ECO:0000259" key="1">
    <source>
        <dbReference type="Pfam" id="PF03625"/>
    </source>
</evidence>
<dbReference type="CDD" id="cd14797">
    <property type="entry name" value="DUF302"/>
    <property type="match status" value="1"/>
</dbReference>
<gene>
    <name evidence="2" type="ORF">NAS2_1604</name>
</gene>
<evidence type="ECO:0000313" key="2">
    <source>
        <dbReference type="EMBL" id="BBE42980.1"/>
    </source>
</evidence>
<accession>A0A4V0P1U9</accession>
<dbReference type="EMBL" id="AP018732">
    <property type="protein sequence ID" value="BBE42980.1"/>
    <property type="molecule type" value="Genomic_DNA"/>
</dbReference>
<dbReference type="PANTHER" id="PTHR38342:SF1">
    <property type="entry name" value="SLR5037 PROTEIN"/>
    <property type="match status" value="1"/>
</dbReference>
<proteinExistence type="predicted"/>
<dbReference type="PANTHER" id="PTHR38342">
    <property type="entry name" value="SLR5037 PROTEIN"/>
    <property type="match status" value="1"/>
</dbReference>
<keyword evidence="3" id="KW-1185">Reference proteome</keyword>